<dbReference type="Pfam" id="PF14444">
    <property type="entry name" value="S1-like"/>
    <property type="match status" value="1"/>
</dbReference>
<dbReference type="Pfam" id="PF13087">
    <property type="entry name" value="AAA_12"/>
    <property type="match status" value="1"/>
</dbReference>
<protein>
    <recommendedName>
        <fullName evidence="3">RNA helicase</fullName>
        <ecNumber evidence="3">3.6.4.13</ecNumber>
    </recommendedName>
</protein>
<dbReference type="PANTHER" id="PTHR45418">
    <property type="entry name" value="CANCER/TESTIS ANTIGEN 55"/>
    <property type="match status" value="1"/>
</dbReference>
<evidence type="ECO:0000259" key="11">
    <source>
        <dbReference type="Pfam" id="PF13086"/>
    </source>
</evidence>
<evidence type="ECO:0000259" key="12">
    <source>
        <dbReference type="Pfam" id="PF13087"/>
    </source>
</evidence>
<dbReference type="InterPro" id="IPR047187">
    <property type="entry name" value="SF1_C_Upf1"/>
</dbReference>
<dbReference type="KEGG" id="pki:111843108"/>
<organism evidence="15 16">
    <name type="scientific">Paramormyrops kingsleyae</name>
    <dbReference type="NCBI Taxonomy" id="1676925"/>
    <lineage>
        <taxon>Eukaryota</taxon>
        <taxon>Metazoa</taxon>
        <taxon>Chordata</taxon>
        <taxon>Craniata</taxon>
        <taxon>Vertebrata</taxon>
        <taxon>Euteleostomi</taxon>
        <taxon>Actinopterygii</taxon>
        <taxon>Neopterygii</taxon>
        <taxon>Teleostei</taxon>
        <taxon>Osteoglossocephala</taxon>
        <taxon>Osteoglossomorpha</taxon>
        <taxon>Osteoglossiformes</taxon>
        <taxon>Mormyridae</taxon>
        <taxon>Paramormyrops</taxon>
    </lineage>
</organism>
<feature type="domain" description="DNA2/NAM7 helicase-like C-terminal" evidence="12">
    <location>
        <begin position="977"/>
        <end position="1186"/>
    </location>
</feature>
<evidence type="ECO:0000259" key="13">
    <source>
        <dbReference type="Pfam" id="PF14444"/>
    </source>
</evidence>
<feature type="domain" description="S1-like RNA binding" evidence="13">
    <location>
        <begin position="106"/>
        <end position="151"/>
    </location>
</feature>
<dbReference type="STRING" id="1676925.ENSPKIP00000015949"/>
<dbReference type="GeneTree" id="ENSGT00940000165903"/>
<keyword evidence="7" id="KW-0347">Helicase</keyword>
<keyword evidence="16" id="KW-1185">Reference proteome</keyword>
<dbReference type="SUPFAM" id="SSF52540">
    <property type="entry name" value="P-loop containing nucleoside triphosphate hydrolases"/>
    <property type="match status" value="1"/>
</dbReference>
<dbReference type="GO" id="GO:0005524">
    <property type="term" value="F:ATP binding"/>
    <property type="evidence" value="ECO:0007669"/>
    <property type="project" value="UniProtKB-KW"/>
</dbReference>
<dbReference type="InterPro" id="IPR025223">
    <property type="entry name" value="S1-like_RNA-bd_dom"/>
</dbReference>
<sequence>MSVSAQTPATGRVEDWWGSRAGPAALAKVPPQEVGLTHTSNSISISCNEMTKTMQFGARKKAGDMMMSTVQSVIVRLLSPLWRATEEDQDAAFYGAAPETVRDVREGVVTQLLQDYGLIDETVYFTDAQVLGGCPLHVGDHVSAIAVRDGAHGGWRALRVERLTSTWENEGGAGLQPENGGLKHLVGTVTSCDQDGGFINQNTFFPRQALCQGYKPMKGDWVQAQYFISATQWSSQARSVGPLRYRRMDQVHVTSMCGSSGVLADSVFFSTVSLLLPAWYTPQLGDLVNVVVLESSQSFYCWRALCMAPVHSSPNLGQSVSDMDIQGLLENKGGLLVDEVQFGSLPLGSTQELLVYIENQSSEVHTLCRCELAGWDPQEQFTLGPVAPSTPSSAEATKQRASMVQAVYMGIPFGSRMMGLHFSIMGSVGDSIPEADEDGVGGGGTEEASIREKQEDLEISPGAKVSITVSCRARNLGRCSELLLLHFPAFTIGRRMDMTVSGGLETLLQPAAPYCPATSFARKTDTQVVTVQADPPPRLSRRHLPSFLGSYPVPKALRDCLEAKGDVLLVQPLLAEPLSPTSLQPRFSTLLWLEELQAEHELHAFSLTGALLRRGAAHLHLEVPGVAEGRPSVFVGDKVLLKKPLSGGIVVEYVAYVTEIKQEDLTLRVNSEFQHSYMGEPLDVEFTFNRLTMRRCHSAIDQARLFERNVLFPSTMTLQPPRCVGPWDQETAREPDGAQETNDVAKTGWSVQSLCIDMVSVATQTKTDPSVRRTAAPDPGCFFNPELNPAQREAVKRILAAECRPTPYVLFGPPGTGKTVTLVEAILQVHHRLPGSRVLVCTPSNTAADLVCLRLHNSGFLHAGSLVRVNATCRQEESVPEVLWQYCRAGEDIRQASFHRIVVSTCSSAGMFYQISLNVGHFTHAFIDEAGQATEPETLIPLGLLSESEGQIVLAGDPHQLGPVVKSQQADAFGLGMSLLQRLMKRSLYSRGKNGYNPLLVTKLVYNYRSHEVLLALPSRLFYSGELCARAERAVVDALSNWGHLPAKGFPIIFHGLRGKEMREGSNPSWFNPTEAVQVMFYCCQLAKSLYKPVAAADIGIITPYKKQVETIRTLLHRVGLADIKVGSVEQFQGQESLVVILSTVRCNEAIVTEDVHSVLGFLSNPKRFNVAITRAKALLIIVGNPHVLIKDPCFCALLQYCCNNGAFLGCDPPPSLRLSQRAAAGKPPPPGGEPSQTL</sequence>
<evidence type="ECO:0000256" key="10">
    <source>
        <dbReference type="SAM" id="MobiDB-lite"/>
    </source>
</evidence>
<keyword evidence="6" id="KW-0378">Hydrolase</keyword>
<dbReference type="InterPro" id="IPR041679">
    <property type="entry name" value="DNA2/NAM7-like_C"/>
</dbReference>
<feature type="domain" description="DNA2/NAM7 helicase helicase" evidence="11">
    <location>
        <begin position="786"/>
        <end position="883"/>
    </location>
</feature>
<reference evidence="15" key="1">
    <citation type="submission" date="2025-08" db="UniProtKB">
        <authorList>
            <consortium name="Ensembl"/>
        </authorList>
    </citation>
    <scope>IDENTIFICATION</scope>
</reference>
<dbReference type="GO" id="GO:0005737">
    <property type="term" value="C:cytoplasm"/>
    <property type="evidence" value="ECO:0007669"/>
    <property type="project" value="UniProtKB-SubCell"/>
</dbReference>
<evidence type="ECO:0000313" key="15">
    <source>
        <dbReference type="Ensembl" id="ENSPKIP00000015949.1"/>
    </source>
</evidence>
<keyword evidence="5" id="KW-0547">Nucleotide-binding</keyword>
<evidence type="ECO:0000256" key="6">
    <source>
        <dbReference type="ARBA" id="ARBA00022801"/>
    </source>
</evidence>
<dbReference type="GO" id="GO:0016787">
    <property type="term" value="F:hydrolase activity"/>
    <property type="evidence" value="ECO:0007669"/>
    <property type="project" value="UniProtKB-KW"/>
</dbReference>
<dbReference type="OrthoDB" id="6513042at2759"/>
<feature type="domain" description="DNA2/NAM7 helicase helicase" evidence="11">
    <location>
        <begin position="899"/>
        <end position="968"/>
    </location>
</feature>
<evidence type="ECO:0000256" key="1">
    <source>
        <dbReference type="ARBA" id="ARBA00004496"/>
    </source>
</evidence>
<accession>A0A3B3RC83</accession>
<evidence type="ECO:0000256" key="3">
    <source>
        <dbReference type="ARBA" id="ARBA00012552"/>
    </source>
</evidence>
<evidence type="ECO:0000256" key="8">
    <source>
        <dbReference type="ARBA" id="ARBA00022840"/>
    </source>
</evidence>
<comment type="catalytic activity">
    <reaction evidence="9">
        <text>ATP + H2O = ADP + phosphate + H(+)</text>
        <dbReference type="Rhea" id="RHEA:13065"/>
        <dbReference type="ChEBI" id="CHEBI:15377"/>
        <dbReference type="ChEBI" id="CHEBI:15378"/>
        <dbReference type="ChEBI" id="CHEBI:30616"/>
        <dbReference type="ChEBI" id="CHEBI:43474"/>
        <dbReference type="ChEBI" id="CHEBI:456216"/>
        <dbReference type="EC" id="3.6.4.13"/>
    </reaction>
</comment>
<reference evidence="15" key="2">
    <citation type="submission" date="2025-09" db="UniProtKB">
        <authorList>
            <consortium name="Ensembl"/>
        </authorList>
    </citation>
    <scope>IDENTIFICATION</scope>
</reference>
<dbReference type="Proteomes" id="UP000261540">
    <property type="component" value="Unplaced"/>
</dbReference>
<feature type="region of interest" description="Disordered" evidence="10">
    <location>
        <begin position="1220"/>
        <end position="1239"/>
    </location>
</feature>
<dbReference type="CTD" id="54456"/>
<dbReference type="Gene3D" id="3.40.50.300">
    <property type="entry name" value="P-loop containing nucleotide triphosphate hydrolases"/>
    <property type="match status" value="2"/>
</dbReference>
<dbReference type="AlphaFoldDB" id="A0A3B3RC83"/>
<dbReference type="Ensembl" id="ENSPKIT00000040429.1">
    <property type="protein sequence ID" value="ENSPKIP00000015949.1"/>
    <property type="gene ID" value="ENSPKIG00000002415.1"/>
</dbReference>
<comment type="subcellular location">
    <subcellularLocation>
        <location evidence="1">Cytoplasm</location>
    </subcellularLocation>
</comment>
<dbReference type="CDD" id="cd18078">
    <property type="entry name" value="DEXXQc_Mov10L1"/>
    <property type="match status" value="1"/>
</dbReference>
<feature type="domain" description="Helicase MOV-10-like beta-barrel" evidence="14">
    <location>
        <begin position="613"/>
        <end position="684"/>
    </location>
</feature>
<comment type="similarity">
    <text evidence="2">Belongs to the DNA2/NAM7 helicase family. SDE3 subfamily.</text>
</comment>
<dbReference type="InterPro" id="IPR049080">
    <property type="entry name" value="MOV-10-like_beta-barrel"/>
</dbReference>
<evidence type="ECO:0000259" key="14">
    <source>
        <dbReference type="Pfam" id="PF21634"/>
    </source>
</evidence>
<feature type="region of interest" description="Disordered" evidence="10">
    <location>
        <begin position="433"/>
        <end position="453"/>
    </location>
</feature>
<evidence type="ECO:0000313" key="16">
    <source>
        <dbReference type="Proteomes" id="UP000261540"/>
    </source>
</evidence>
<evidence type="ECO:0000256" key="4">
    <source>
        <dbReference type="ARBA" id="ARBA00022490"/>
    </source>
</evidence>
<dbReference type="CDD" id="cd18808">
    <property type="entry name" value="SF1_C_Upf1"/>
    <property type="match status" value="1"/>
</dbReference>
<dbReference type="FunFam" id="3.40.50.300:FF:000864">
    <property type="entry name" value="Mov10-like RISC complex RNA helicase 1"/>
    <property type="match status" value="1"/>
</dbReference>
<dbReference type="GO" id="GO:0003724">
    <property type="term" value="F:RNA helicase activity"/>
    <property type="evidence" value="ECO:0007669"/>
    <property type="project" value="UniProtKB-EC"/>
</dbReference>
<name>A0A3B3RC83_9TELE</name>
<evidence type="ECO:0000256" key="7">
    <source>
        <dbReference type="ARBA" id="ARBA00022806"/>
    </source>
</evidence>
<dbReference type="EC" id="3.6.4.13" evidence="3"/>
<dbReference type="InterPro" id="IPR027417">
    <property type="entry name" value="P-loop_NTPase"/>
</dbReference>
<dbReference type="Pfam" id="PF21634">
    <property type="entry name" value="MOV-10_beta-barrel"/>
    <property type="match status" value="1"/>
</dbReference>
<dbReference type="PANTHER" id="PTHR45418:SF1">
    <property type="entry name" value="CANCER_TESTIS ANTIGEN 55"/>
    <property type="match status" value="1"/>
</dbReference>
<dbReference type="Pfam" id="PF13086">
    <property type="entry name" value="AAA_11"/>
    <property type="match status" value="2"/>
</dbReference>
<evidence type="ECO:0000256" key="5">
    <source>
        <dbReference type="ARBA" id="ARBA00022741"/>
    </source>
</evidence>
<dbReference type="InterPro" id="IPR041677">
    <property type="entry name" value="DNA2/NAM7_AAA_11"/>
</dbReference>
<evidence type="ECO:0000256" key="2">
    <source>
        <dbReference type="ARBA" id="ARBA00005601"/>
    </source>
</evidence>
<keyword evidence="8" id="KW-0067">ATP-binding</keyword>
<proteinExistence type="inferred from homology"/>
<keyword evidence="4" id="KW-0963">Cytoplasm</keyword>
<evidence type="ECO:0000256" key="9">
    <source>
        <dbReference type="ARBA" id="ARBA00047984"/>
    </source>
</evidence>